<evidence type="ECO:0000313" key="1">
    <source>
        <dbReference type="Proteomes" id="UP000818029"/>
    </source>
</evidence>
<dbReference type="PANTHER" id="PTHR32108:SF5">
    <property type="entry name" value="DYNACTIN SUBUNIT 1-LIKE"/>
    <property type="match status" value="1"/>
</dbReference>
<sequence>MTYRELYQNLFNAHVVAPFHLKPLQPPYPKWYDANARCDYHAGIEGYSIEHCTALKKVVERLISLGVVKLDDSPNTENSLPDHNGVNMIGGSMGRKIKEDISEEKIPLRWVWKNMVKRGLIILSSEKRFERVENYCESRHEEGHKIQECAKFRALVQDLMDNKEMKFYEEVKEEGSICTLEASKVPRVVQPVVIISRPKKDEVRTPAMPMIIIKKPATFPYQDSKSVPWNYEYNMTVPGKETAKGQCVSANLESMKDEQKGKIVEPVKEEEAVEFLKFLKHSEYNVVEQLHKQPARIPMLNETYVSKDISVSKLDRLVNNISTDNFIFFNDDEIPSGGMGSTKALHITARCKRRIFPGVLIDNGSALNVLPLFTLNRLPIDSSHMKTCQNVVRAFDGTERKVMGRIKVPLLIGPTIYDVDFIVMDIKPSYNCLLGRPWIHSAGAVPSSLHQMLKLVSDGRLVTIKAEEDIIAVVSSETPYVETNDESIECSFRSLEFVNADNFGLGYKPDRGQRRKEIEKRQERRKARLNGEEAKWEPMIIPHISKTFVSGGIIHQERKKSVEETLGDMHINAIHELGNEERSWLDIRPYELESEVKYSEWVANIVPVPKKDGKVRMCVDYRDLNKASPKDNFSLPHVDTLVDNTAGFSLFSFMDGIEEEHVQVLRRLFLRLRKFQLKLNPTKCTFGARSGKLLGFVVSEKGIEIDPDKVKAIRDLSPLRTQKEV</sequence>
<dbReference type="PANTHER" id="PTHR32108">
    <property type="entry name" value="DNA-DIRECTED RNA POLYMERASE SUBUNIT ALPHA"/>
    <property type="match status" value="1"/>
</dbReference>
<reference evidence="2" key="2">
    <citation type="submission" date="2025-08" db="UniProtKB">
        <authorList>
            <consortium name="RefSeq"/>
        </authorList>
    </citation>
    <scope>IDENTIFICATION</scope>
</reference>
<dbReference type="Gene3D" id="3.10.10.10">
    <property type="entry name" value="HIV Type 1 Reverse Transcriptase, subunit A, domain 1"/>
    <property type="match status" value="1"/>
</dbReference>
<dbReference type="RefSeq" id="XP_040947348.1">
    <property type="nucleotide sequence ID" value="XM_041091414.1"/>
</dbReference>
<dbReference type="GeneID" id="107898214"/>
<dbReference type="Gene3D" id="3.30.70.270">
    <property type="match status" value="2"/>
</dbReference>
<dbReference type="Gene3D" id="2.40.70.10">
    <property type="entry name" value="Acid Proteases"/>
    <property type="match status" value="1"/>
</dbReference>
<dbReference type="SUPFAM" id="SSF56672">
    <property type="entry name" value="DNA/RNA polymerases"/>
    <property type="match status" value="1"/>
</dbReference>
<evidence type="ECO:0000313" key="2">
    <source>
        <dbReference type="RefSeq" id="XP_040947348.1"/>
    </source>
</evidence>
<organism evidence="1 2">
    <name type="scientific">Gossypium hirsutum</name>
    <name type="common">Upland cotton</name>
    <name type="synonym">Gossypium mexicanum</name>
    <dbReference type="NCBI Taxonomy" id="3635"/>
    <lineage>
        <taxon>Eukaryota</taxon>
        <taxon>Viridiplantae</taxon>
        <taxon>Streptophyta</taxon>
        <taxon>Embryophyta</taxon>
        <taxon>Tracheophyta</taxon>
        <taxon>Spermatophyta</taxon>
        <taxon>Magnoliopsida</taxon>
        <taxon>eudicotyledons</taxon>
        <taxon>Gunneridae</taxon>
        <taxon>Pentapetalae</taxon>
        <taxon>rosids</taxon>
        <taxon>malvids</taxon>
        <taxon>Malvales</taxon>
        <taxon>Malvaceae</taxon>
        <taxon>Malvoideae</taxon>
        <taxon>Gossypium</taxon>
    </lineage>
</organism>
<dbReference type="InterPro" id="IPR043502">
    <property type="entry name" value="DNA/RNA_pol_sf"/>
</dbReference>
<name>A0ABM2ZXH1_GOSHI</name>
<proteinExistence type="predicted"/>
<dbReference type="CDD" id="cd00303">
    <property type="entry name" value="retropepsin_like"/>
    <property type="match status" value="1"/>
</dbReference>
<accession>A0ABM2ZXH1</accession>
<dbReference type="Proteomes" id="UP000818029">
    <property type="component" value="Chromosome D04"/>
</dbReference>
<reference evidence="1" key="1">
    <citation type="journal article" date="2020" name="Nat. Genet.">
        <title>Genomic diversifications of five Gossypium allopolyploid species and their impact on cotton improvement.</title>
        <authorList>
            <person name="Chen Z.J."/>
            <person name="Sreedasyam A."/>
            <person name="Ando A."/>
            <person name="Song Q."/>
            <person name="De Santiago L.M."/>
            <person name="Hulse-Kemp A.M."/>
            <person name="Ding M."/>
            <person name="Ye W."/>
            <person name="Kirkbride R.C."/>
            <person name="Jenkins J."/>
            <person name="Plott C."/>
            <person name="Lovell J."/>
            <person name="Lin Y.M."/>
            <person name="Vaughn R."/>
            <person name="Liu B."/>
            <person name="Simpson S."/>
            <person name="Scheffler B.E."/>
            <person name="Wen L."/>
            <person name="Saski C.A."/>
            <person name="Grover C.E."/>
            <person name="Hu G."/>
            <person name="Conover J.L."/>
            <person name="Carlson J.W."/>
            <person name="Shu S."/>
            <person name="Boston L.B."/>
            <person name="Williams M."/>
            <person name="Peterson D.G."/>
            <person name="McGee K."/>
            <person name="Jones D.C."/>
            <person name="Wendel J.F."/>
            <person name="Stelly D.M."/>
            <person name="Grimwood J."/>
            <person name="Schmutz J."/>
        </authorList>
    </citation>
    <scope>NUCLEOTIDE SEQUENCE [LARGE SCALE GENOMIC DNA]</scope>
    <source>
        <strain evidence="1">cv. TM-1</strain>
    </source>
</reference>
<evidence type="ECO:0008006" key="3">
    <source>
        <dbReference type="Google" id="ProtNLM"/>
    </source>
</evidence>
<gene>
    <name evidence="2" type="primary">LOC107898214</name>
</gene>
<dbReference type="InterPro" id="IPR043128">
    <property type="entry name" value="Rev_trsase/Diguanyl_cyclase"/>
</dbReference>
<keyword evidence="1" id="KW-1185">Reference proteome</keyword>
<dbReference type="InterPro" id="IPR021109">
    <property type="entry name" value="Peptidase_aspartic_dom_sf"/>
</dbReference>
<protein>
    <recommendedName>
        <fullName evidence="3">RNA-directed DNA polymerase homolog</fullName>
    </recommendedName>
</protein>